<dbReference type="SUPFAM" id="SSF54211">
    <property type="entry name" value="Ribosomal protein S5 domain 2-like"/>
    <property type="match status" value="1"/>
</dbReference>
<dbReference type="HOGENOM" id="CLU_050858_0_0_11"/>
<dbReference type="AlphaFoldDB" id="F5XQ63"/>
<dbReference type="EMBL" id="AP012204">
    <property type="protein sequence ID" value="BAK36894.1"/>
    <property type="molecule type" value="Genomic_DNA"/>
</dbReference>
<protein>
    <recommendedName>
        <fullName evidence="7">Ribonuclease PH</fullName>
        <shortName evidence="7">RNase PH</shortName>
        <ecNumber evidence="7">2.7.7.56</ecNumber>
    </recommendedName>
    <alternativeName>
        <fullName evidence="7">tRNA nucleotidyltransferase</fullName>
    </alternativeName>
</protein>
<reference evidence="11 12" key="1">
    <citation type="submission" date="2011-05" db="EMBL/GenBank/DDBJ databases">
        <title>Whole genome sequence of Microlunatus phosphovorus NM-1.</title>
        <authorList>
            <person name="Hosoyama A."/>
            <person name="Sasaki K."/>
            <person name="Harada T."/>
            <person name="Igarashi R."/>
            <person name="Kawakoshi A."/>
            <person name="Sasagawa M."/>
            <person name="Fukada J."/>
            <person name="Nakamura S."/>
            <person name="Katano Y."/>
            <person name="Hanada S."/>
            <person name="Kamagata Y."/>
            <person name="Nakamura N."/>
            <person name="Yamazaki S."/>
            <person name="Fujita N."/>
        </authorList>
    </citation>
    <scope>NUCLEOTIDE SEQUENCE [LARGE SCALE GENOMIC DNA]</scope>
    <source>
        <strain evidence="12">ATCC 700054 / DSM 10555 / JCM 9379 / NBRC 101784 / NCIMB 13414 / VKM Ac-1990 / NM-1</strain>
    </source>
</reference>
<gene>
    <name evidence="7 11" type="primary">rph</name>
    <name evidence="11" type="ordered locus">MLP_38800</name>
</gene>
<dbReference type="GO" id="GO:0000175">
    <property type="term" value="F:3'-5'-RNA exonuclease activity"/>
    <property type="evidence" value="ECO:0007669"/>
    <property type="project" value="UniProtKB-UniRule"/>
</dbReference>
<dbReference type="SUPFAM" id="SSF55666">
    <property type="entry name" value="Ribonuclease PH domain 2-like"/>
    <property type="match status" value="1"/>
</dbReference>
<dbReference type="NCBIfam" id="TIGR01966">
    <property type="entry name" value="RNasePH"/>
    <property type="match status" value="1"/>
</dbReference>
<dbReference type="InterPro" id="IPR015847">
    <property type="entry name" value="ExoRNase_PH_dom2"/>
</dbReference>
<feature type="domain" description="Exoribonuclease phosphorolytic" evidence="9">
    <location>
        <begin position="26"/>
        <end position="156"/>
    </location>
</feature>
<evidence type="ECO:0000256" key="8">
    <source>
        <dbReference type="SAM" id="MobiDB-lite"/>
    </source>
</evidence>
<dbReference type="HAMAP" id="MF_00564">
    <property type="entry name" value="RNase_PH"/>
    <property type="match status" value="1"/>
</dbReference>
<dbReference type="PANTHER" id="PTHR11953">
    <property type="entry name" value="EXOSOME COMPLEX COMPONENT"/>
    <property type="match status" value="1"/>
</dbReference>
<dbReference type="STRING" id="1032480.MLP_38800"/>
<evidence type="ECO:0000313" key="12">
    <source>
        <dbReference type="Proteomes" id="UP000007947"/>
    </source>
</evidence>
<sequence>MTTSPTATETAATQTTTRTDGRSNDQLRPVRFSRGWLEAAEGSVLVEFGSTRVLVAASVTEGVPRWRKGSGLGWVTSEYAMLPRATNTRSDRESVKGRIGGRTHEISRLIGRSLRAVIDYQALGENTIVLDCDVLQADGGTRTASITGAYVALHDAVGWLRERNLLVGEPLIGSVAAVSVGVVGGTPMLDLCYTEDSGADTDMNVVMSGAGDFIEVQGTAEGVPFDRSVLNQLLDLGAAGCAELTRLQQAALAS</sequence>
<feature type="binding site" evidence="7">
    <location>
        <position position="102"/>
    </location>
    <ligand>
        <name>phosphate</name>
        <dbReference type="ChEBI" id="CHEBI:43474"/>
        <note>substrate</note>
    </ligand>
</feature>
<dbReference type="FunFam" id="3.30.230.70:FF:000003">
    <property type="entry name" value="Ribonuclease PH"/>
    <property type="match status" value="1"/>
</dbReference>
<keyword evidence="7 11" id="KW-0808">Transferase</keyword>
<keyword evidence="6" id="KW-0694">RNA-binding</keyword>
<name>F5XQ63_MICPN</name>
<dbReference type="GO" id="GO:0016075">
    <property type="term" value="P:rRNA catabolic process"/>
    <property type="evidence" value="ECO:0007669"/>
    <property type="project" value="UniProtKB-UniRule"/>
</dbReference>
<organism evidence="11 12">
    <name type="scientific">Microlunatus phosphovorus (strain ATCC 700054 / DSM 10555 / JCM 9379 / NBRC 101784 / NCIMB 13414 / VKM Ac-1990 / NM-1)</name>
    <dbReference type="NCBI Taxonomy" id="1032480"/>
    <lineage>
        <taxon>Bacteria</taxon>
        <taxon>Bacillati</taxon>
        <taxon>Actinomycetota</taxon>
        <taxon>Actinomycetes</taxon>
        <taxon>Propionibacteriales</taxon>
        <taxon>Propionibacteriaceae</taxon>
        <taxon>Microlunatus</taxon>
    </lineage>
</organism>
<keyword evidence="4 7" id="KW-0819">tRNA processing</keyword>
<comment type="subunit">
    <text evidence="7">Homohexameric ring arranged as a trimer of dimers.</text>
</comment>
<dbReference type="Pfam" id="PF03725">
    <property type="entry name" value="RNase_PH_C"/>
    <property type="match status" value="1"/>
</dbReference>
<keyword evidence="3 7" id="KW-0820">tRNA-binding</keyword>
<evidence type="ECO:0000259" key="9">
    <source>
        <dbReference type="Pfam" id="PF01138"/>
    </source>
</evidence>
<dbReference type="InterPro" id="IPR002381">
    <property type="entry name" value="RNase_PH_bac-type"/>
</dbReference>
<keyword evidence="5 7" id="KW-0548">Nucleotidyltransferase</keyword>
<evidence type="ECO:0000259" key="10">
    <source>
        <dbReference type="Pfam" id="PF03725"/>
    </source>
</evidence>
<dbReference type="OrthoDB" id="9802265at2"/>
<evidence type="ECO:0000256" key="5">
    <source>
        <dbReference type="ARBA" id="ARBA00022695"/>
    </source>
</evidence>
<dbReference type="Gene3D" id="3.30.230.70">
    <property type="entry name" value="GHMP Kinase, N-terminal domain"/>
    <property type="match status" value="1"/>
</dbReference>
<keyword evidence="2 7" id="KW-0698">rRNA processing</keyword>
<dbReference type="PANTHER" id="PTHR11953:SF0">
    <property type="entry name" value="EXOSOME COMPLEX COMPONENT RRP41"/>
    <property type="match status" value="1"/>
</dbReference>
<dbReference type="InterPro" id="IPR001247">
    <property type="entry name" value="ExoRNase_PH_dom1"/>
</dbReference>
<dbReference type="RefSeq" id="WP_013864736.1">
    <property type="nucleotide sequence ID" value="NC_015635.1"/>
</dbReference>
<evidence type="ECO:0000256" key="2">
    <source>
        <dbReference type="ARBA" id="ARBA00022552"/>
    </source>
</evidence>
<dbReference type="InterPro" id="IPR020568">
    <property type="entry name" value="Ribosomal_Su5_D2-typ_SF"/>
</dbReference>
<evidence type="ECO:0000256" key="4">
    <source>
        <dbReference type="ARBA" id="ARBA00022694"/>
    </source>
</evidence>
<dbReference type="InterPro" id="IPR036345">
    <property type="entry name" value="ExoRNase_PH_dom2_sf"/>
</dbReference>
<dbReference type="CDD" id="cd11362">
    <property type="entry name" value="RNase_PH_bact"/>
    <property type="match status" value="1"/>
</dbReference>
<evidence type="ECO:0000256" key="6">
    <source>
        <dbReference type="ARBA" id="ARBA00022884"/>
    </source>
</evidence>
<feature type="domain" description="Exoribonuclease phosphorolytic" evidence="10">
    <location>
        <begin position="174"/>
        <end position="239"/>
    </location>
</feature>
<proteinExistence type="inferred from homology"/>
<evidence type="ECO:0000256" key="3">
    <source>
        <dbReference type="ARBA" id="ARBA00022555"/>
    </source>
</evidence>
<comment type="function">
    <text evidence="7">Phosphorolytic 3'-5' exoribonuclease that plays an important role in tRNA 3'-end maturation. Removes nucleotide residues following the 3'-CCA terminus of tRNAs; can also add nucleotides to the ends of RNA molecules by using nucleoside diphosphates as substrates, but this may not be physiologically important. Probably plays a role in initiation of 16S rRNA degradation (leading to ribosome degradation) during starvation.</text>
</comment>
<dbReference type="GO" id="GO:0009022">
    <property type="term" value="F:tRNA nucleotidyltransferase activity"/>
    <property type="evidence" value="ECO:0007669"/>
    <property type="project" value="UniProtKB-UniRule"/>
</dbReference>
<dbReference type="KEGG" id="mph:MLP_38800"/>
<dbReference type="Proteomes" id="UP000007947">
    <property type="component" value="Chromosome"/>
</dbReference>
<evidence type="ECO:0000256" key="7">
    <source>
        <dbReference type="HAMAP-Rule" id="MF_00564"/>
    </source>
</evidence>
<dbReference type="EC" id="2.7.7.56" evidence="7"/>
<dbReference type="InterPro" id="IPR027408">
    <property type="entry name" value="PNPase/RNase_PH_dom_sf"/>
</dbReference>
<comment type="similarity">
    <text evidence="1 7">Belongs to the RNase PH family.</text>
</comment>
<dbReference type="InterPro" id="IPR018336">
    <property type="entry name" value="RNase_PH_CS"/>
</dbReference>
<feature type="binding site" evidence="7">
    <location>
        <begin position="140"/>
        <end position="142"/>
    </location>
    <ligand>
        <name>phosphate</name>
        <dbReference type="ChEBI" id="CHEBI:43474"/>
        <note>substrate</note>
    </ligand>
</feature>
<dbReference type="GO" id="GO:0008033">
    <property type="term" value="P:tRNA processing"/>
    <property type="evidence" value="ECO:0007669"/>
    <property type="project" value="UniProtKB-UniRule"/>
</dbReference>
<accession>F5XQ63</accession>
<evidence type="ECO:0000313" key="11">
    <source>
        <dbReference type="EMBL" id="BAK36894.1"/>
    </source>
</evidence>
<feature type="compositionally biased region" description="Low complexity" evidence="8">
    <location>
        <begin position="1"/>
        <end position="18"/>
    </location>
</feature>
<evidence type="ECO:0000256" key="1">
    <source>
        <dbReference type="ARBA" id="ARBA00006678"/>
    </source>
</evidence>
<dbReference type="Pfam" id="PF01138">
    <property type="entry name" value="RNase_PH"/>
    <property type="match status" value="1"/>
</dbReference>
<dbReference type="eggNOG" id="COG0689">
    <property type="taxonomic scope" value="Bacteria"/>
</dbReference>
<feature type="region of interest" description="Disordered" evidence="8">
    <location>
        <begin position="1"/>
        <end position="27"/>
    </location>
</feature>
<keyword evidence="12" id="KW-1185">Reference proteome</keyword>
<dbReference type="GO" id="GO:0000049">
    <property type="term" value="F:tRNA binding"/>
    <property type="evidence" value="ECO:0007669"/>
    <property type="project" value="UniProtKB-UniRule"/>
</dbReference>
<dbReference type="GO" id="GO:0031125">
    <property type="term" value="P:rRNA 3'-end processing"/>
    <property type="evidence" value="ECO:0007669"/>
    <property type="project" value="UniProtKB-ARBA"/>
</dbReference>
<dbReference type="PROSITE" id="PS01277">
    <property type="entry name" value="RIBONUCLEASE_PH"/>
    <property type="match status" value="1"/>
</dbReference>
<dbReference type="InterPro" id="IPR050080">
    <property type="entry name" value="RNase_PH"/>
</dbReference>
<comment type="catalytic activity">
    <reaction evidence="7">
        <text>tRNA(n+1) + phosphate = tRNA(n) + a ribonucleoside 5'-diphosphate</text>
        <dbReference type="Rhea" id="RHEA:10628"/>
        <dbReference type="Rhea" id="RHEA-COMP:17343"/>
        <dbReference type="Rhea" id="RHEA-COMP:17344"/>
        <dbReference type="ChEBI" id="CHEBI:43474"/>
        <dbReference type="ChEBI" id="CHEBI:57930"/>
        <dbReference type="ChEBI" id="CHEBI:173114"/>
        <dbReference type="EC" id="2.7.7.56"/>
    </reaction>
</comment>